<sequence length="188" mass="20332">MEIHGLKRSSDIILNVFFLVICLLACSVPKGECQIGPPPTLHIDRNWRIQEDVEVGTLVRHAQALSTTDSRALFFTIQPSDHNDDLSPYFRIEPKTGGIFLAKSIKGKAGTRGYLYVTVQTLPVDDSPSIPTRVEVLIQIDPPLSAGSNNGAVNGTGRPPYPSVGLYPPFLPGDAPKIPLPVIPSLSP</sequence>
<dbReference type="Proteomes" id="UP000708208">
    <property type="component" value="Unassembled WGS sequence"/>
</dbReference>
<reference evidence="2" key="1">
    <citation type="submission" date="2021-06" db="EMBL/GenBank/DDBJ databases">
        <authorList>
            <person name="Hodson N. C."/>
            <person name="Mongue J. A."/>
            <person name="Jaron S. K."/>
        </authorList>
    </citation>
    <scope>NUCLEOTIDE SEQUENCE</scope>
</reference>
<dbReference type="OrthoDB" id="3256376at2759"/>
<keyword evidence="3" id="KW-1185">Reference proteome</keyword>
<feature type="transmembrane region" description="Helical" evidence="1">
    <location>
        <begin position="12"/>
        <end position="31"/>
    </location>
</feature>
<gene>
    <name evidence="2" type="ORF">AFUS01_LOCUS10014</name>
</gene>
<evidence type="ECO:0000313" key="2">
    <source>
        <dbReference type="EMBL" id="CAG7720752.1"/>
    </source>
</evidence>
<dbReference type="AlphaFoldDB" id="A0A8J2NW94"/>
<comment type="caution">
    <text evidence="2">The sequence shown here is derived from an EMBL/GenBank/DDBJ whole genome shotgun (WGS) entry which is preliminary data.</text>
</comment>
<evidence type="ECO:0008006" key="4">
    <source>
        <dbReference type="Google" id="ProtNLM"/>
    </source>
</evidence>
<keyword evidence="1" id="KW-0812">Transmembrane</keyword>
<organism evidence="2 3">
    <name type="scientific">Allacma fusca</name>
    <dbReference type="NCBI Taxonomy" id="39272"/>
    <lineage>
        <taxon>Eukaryota</taxon>
        <taxon>Metazoa</taxon>
        <taxon>Ecdysozoa</taxon>
        <taxon>Arthropoda</taxon>
        <taxon>Hexapoda</taxon>
        <taxon>Collembola</taxon>
        <taxon>Symphypleona</taxon>
        <taxon>Sminthuridae</taxon>
        <taxon>Allacma</taxon>
    </lineage>
</organism>
<name>A0A8J2NW94_9HEXA</name>
<evidence type="ECO:0000256" key="1">
    <source>
        <dbReference type="SAM" id="Phobius"/>
    </source>
</evidence>
<accession>A0A8J2NW94</accession>
<keyword evidence="1" id="KW-1133">Transmembrane helix</keyword>
<proteinExistence type="predicted"/>
<evidence type="ECO:0000313" key="3">
    <source>
        <dbReference type="Proteomes" id="UP000708208"/>
    </source>
</evidence>
<keyword evidence="1" id="KW-0472">Membrane</keyword>
<dbReference type="EMBL" id="CAJVCH010073470">
    <property type="protein sequence ID" value="CAG7720752.1"/>
    <property type="molecule type" value="Genomic_DNA"/>
</dbReference>
<feature type="non-terminal residue" evidence="2">
    <location>
        <position position="1"/>
    </location>
</feature>
<protein>
    <recommendedName>
        <fullName evidence="4">Cadherin domain-containing protein</fullName>
    </recommendedName>
</protein>